<protein>
    <submittedName>
        <fullName evidence="3">Membrane protein</fullName>
    </submittedName>
</protein>
<dbReference type="PANTHER" id="PTHR43317:SF1">
    <property type="entry name" value="THERMOSPERMINE SYNTHASE ACAULIS5"/>
    <property type="match status" value="1"/>
</dbReference>
<feature type="transmembrane region" description="Helical" evidence="2">
    <location>
        <begin position="50"/>
        <end position="69"/>
    </location>
</feature>
<gene>
    <name evidence="3" type="ORF">SVA_2755</name>
</gene>
<accession>A0A1B4V6Z2</accession>
<feature type="transmembrane region" description="Helical" evidence="2">
    <location>
        <begin position="197"/>
        <end position="220"/>
    </location>
</feature>
<dbReference type="GO" id="GO:0006596">
    <property type="term" value="P:polyamine biosynthetic process"/>
    <property type="evidence" value="ECO:0007669"/>
    <property type="project" value="UniProtKB-KW"/>
</dbReference>
<dbReference type="NCBIfam" id="NF037959">
    <property type="entry name" value="MFS_SpdSyn"/>
    <property type="match status" value="1"/>
</dbReference>
<keyword evidence="4" id="KW-1185">Reference proteome</keyword>
<proteinExistence type="predicted"/>
<keyword evidence="2" id="KW-1133">Transmembrane helix</keyword>
<evidence type="ECO:0000313" key="4">
    <source>
        <dbReference type="Proteomes" id="UP000218899"/>
    </source>
</evidence>
<feature type="transmembrane region" description="Helical" evidence="2">
    <location>
        <begin position="318"/>
        <end position="342"/>
    </location>
</feature>
<dbReference type="Gene3D" id="3.40.50.150">
    <property type="entry name" value="Vaccinia Virus protein VP39"/>
    <property type="match status" value="1"/>
</dbReference>
<feature type="transmembrane region" description="Helical" evidence="2">
    <location>
        <begin position="377"/>
        <end position="398"/>
    </location>
</feature>
<dbReference type="KEGG" id="sva:SVA_2755"/>
<feature type="transmembrane region" description="Helical" evidence="2">
    <location>
        <begin position="89"/>
        <end position="114"/>
    </location>
</feature>
<keyword evidence="2" id="KW-0472">Membrane</keyword>
<keyword evidence="1" id="KW-0620">Polyamine biosynthesis</keyword>
<evidence type="ECO:0000256" key="2">
    <source>
        <dbReference type="SAM" id="Phobius"/>
    </source>
</evidence>
<dbReference type="RefSeq" id="WP_096461724.1">
    <property type="nucleotide sequence ID" value="NZ_AP014936.1"/>
</dbReference>
<evidence type="ECO:0000313" key="3">
    <source>
        <dbReference type="EMBL" id="BAU49303.1"/>
    </source>
</evidence>
<dbReference type="EMBL" id="AP014936">
    <property type="protein sequence ID" value="BAU49303.1"/>
    <property type="molecule type" value="Genomic_DNA"/>
</dbReference>
<dbReference type="SUPFAM" id="SSF53335">
    <property type="entry name" value="S-adenosyl-L-methionine-dependent methyltransferases"/>
    <property type="match status" value="1"/>
</dbReference>
<feature type="transmembrane region" description="Helical" evidence="2">
    <location>
        <begin position="460"/>
        <end position="477"/>
    </location>
</feature>
<feature type="transmembrane region" description="Helical" evidence="2">
    <location>
        <begin position="232"/>
        <end position="250"/>
    </location>
</feature>
<name>A0A1B4V6Z2_9GAMM</name>
<feature type="transmembrane region" description="Helical" evidence="2">
    <location>
        <begin position="410"/>
        <end position="427"/>
    </location>
</feature>
<feature type="transmembrane region" description="Helical" evidence="2">
    <location>
        <begin position="288"/>
        <end position="306"/>
    </location>
</feature>
<feature type="transmembrane region" description="Helical" evidence="2">
    <location>
        <begin position="348"/>
        <end position="365"/>
    </location>
</feature>
<dbReference type="InterPro" id="IPR029063">
    <property type="entry name" value="SAM-dependent_MTases_sf"/>
</dbReference>
<dbReference type="AlphaFoldDB" id="A0A1B4V6Z2"/>
<dbReference type="Proteomes" id="UP000218899">
    <property type="component" value="Chromosome"/>
</dbReference>
<dbReference type="OrthoDB" id="9761985at2"/>
<feature type="transmembrane region" description="Helical" evidence="2">
    <location>
        <begin position="259"/>
        <end position="276"/>
    </location>
</feature>
<dbReference type="PANTHER" id="PTHR43317">
    <property type="entry name" value="THERMOSPERMINE SYNTHASE ACAULIS5"/>
    <property type="match status" value="1"/>
</dbReference>
<feature type="transmembrane region" description="Helical" evidence="2">
    <location>
        <begin position="126"/>
        <end position="146"/>
    </location>
</feature>
<keyword evidence="2" id="KW-0812">Transmembrane</keyword>
<feature type="transmembrane region" description="Helical" evidence="2">
    <location>
        <begin position="16"/>
        <end position="38"/>
    </location>
</feature>
<sequence>MVIAKFILPWYGGVPAVWTTAMLFFQCLLLGGYAYAHWLTGRTGAMQRRLHLLLLGASLAALLAGALAWGSPLLPSASWKPLGDEEPVWHIVVLLAGSVGAPFFVLSATAPLVQTWFSRTRGSPPWRLYALSNLGSLLGLLTYPFLVEVFVPLRLQATAWAVGYVLFAGGVGYIAFRHATAGETPARVRPRGAAEPVPGAGTRVLWFALAACASVLLLAVTNQLSQEIAVVPLLWVLPLSLYLLSFVLCFDGDRWYARPVYLALLVPALALATLALQHGVHGEMLSQLVLYSGALFVACMVCHGELARLKPAPRHLTAFYLTVTAGGAAGGVFVALIAPALFSGYWELSLGLWSCAALAIVALWRDPVPAPPRTGNAASHLALFGAVLLATLVFSDLLRTAAQNAMSHPLALGASTAAALGAGLLYAQARGAAALGPGFARATVRLESLLSRGARSRMPALWVALAVFGAIHLAFALESRHLPIAASRNFFGVFQVFAEEGEDGDIVLALRHGRTVHGMQSLAAQRRAEPNTYYTAASGIALALRRHPRRREGLPLRIGVVGLGTGTLAAYGRAGDYLRFYEINPAVASLAGAREGALFTFLRDTPAAVSVVLGDARLALERELRKGRPQGFDVLVLDAFNSGSIPVHLLTREAVALYVRHLEPENGVIALHVSNRYLDLRPLVAALAGELGLSHAISHHDDRGLWSSTWAFLARRPEALPVPPGPAPARLATAWRDDHSNLLPLLRGRPAPGGAAQSLTTLESEAIALDPAR</sequence>
<reference evidence="3 4" key="1">
    <citation type="submission" date="2015-08" db="EMBL/GenBank/DDBJ databases">
        <title>Complete genome sequence of Sulfurifustis variabilis.</title>
        <authorList>
            <person name="Miura A."/>
            <person name="Kojima H."/>
            <person name="Fukui M."/>
        </authorList>
    </citation>
    <scope>NUCLEOTIDE SEQUENCE [LARGE SCALE GENOMIC DNA]</scope>
    <source>
        <strain evidence="4">skN76</strain>
    </source>
</reference>
<feature type="transmembrane region" description="Helical" evidence="2">
    <location>
        <begin position="158"/>
        <end position="176"/>
    </location>
</feature>
<organism evidence="3 4">
    <name type="scientific">Sulfurifustis variabilis</name>
    <dbReference type="NCBI Taxonomy" id="1675686"/>
    <lineage>
        <taxon>Bacteria</taxon>
        <taxon>Pseudomonadati</taxon>
        <taxon>Pseudomonadota</taxon>
        <taxon>Gammaproteobacteria</taxon>
        <taxon>Acidiferrobacterales</taxon>
        <taxon>Acidiferrobacteraceae</taxon>
        <taxon>Sulfurifustis</taxon>
    </lineage>
</organism>
<evidence type="ECO:0000256" key="1">
    <source>
        <dbReference type="ARBA" id="ARBA00023115"/>
    </source>
</evidence>